<proteinExistence type="predicted"/>
<reference evidence="2 3" key="1">
    <citation type="submission" date="2019-08" db="EMBL/GenBank/DDBJ databases">
        <title>Draft genome sequences of two oriental melons (Cucumis melo L. var makuwa).</title>
        <authorList>
            <person name="Kwon S.-Y."/>
        </authorList>
    </citation>
    <scope>NUCLEOTIDE SEQUENCE [LARGE SCALE GENOMIC DNA]</scope>
    <source>
        <strain evidence="3">cv. Chang Bougi</strain>
        <tissue evidence="2">Leaf</tissue>
    </source>
</reference>
<evidence type="ECO:0000256" key="1">
    <source>
        <dbReference type="SAM" id="MobiDB-lite"/>
    </source>
</evidence>
<gene>
    <name evidence="2" type="ORF">E5676_scaffold2119G00590</name>
</gene>
<dbReference type="InterPro" id="IPR052160">
    <property type="entry name" value="Gypsy_RT_Integrase-like"/>
</dbReference>
<dbReference type="AlphaFoldDB" id="A0A5D3BYC3"/>
<dbReference type="SUPFAM" id="SSF53098">
    <property type="entry name" value="Ribonuclease H-like"/>
    <property type="match status" value="1"/>
</dbReference>
<dbReference type="Gene3D" id="3.30.420.10">
    <property type="entry name" value="Ribonuclease H-like superfamily/Ribonuclease H"/>
    <property type="match status" value="1"/>
</dbReference>
<evidence type="ECO:0000313" key="2">
    <source>
        <dbReference type="EMBL" id="TYK04120.1"/>
    </source>
</evidence>
<dbReference type="InterPro" id="IPR012337">
    <property type="entry name" value="RNaseH-like_sf"/>
</dbReference>
<dbReference type="PANTHER" id="PTHR47266">
    <property type="entry name" value="ENDONUCLEASE-RELATED"/>
    <property type="match status" value="1"/>
</dbReference>
<accession>A0A5D3BYC3</accession>
<feature type="region of interest" description="Disordered" evidence="1">
    <location>
        <begin position="213"/>
        <end position="236"/>
    </location>
</feature>
<organism evidence="2 3">
    <name type="scientific">Cucumis melo var. makuwa</name>
    <name type="common">Oriental melon</name>
    <dbReference type="NCBI Taxonomy" id="1194695"/>
    <lineage>
        <taxon>Eukaryota</taxon>
        <taxon>Viridiplantae</taxon>
        <taxon>Streptophyta</taxon>
        <taxon>Embryophyta</taxon>
        <taxon>Tracheophyta</taxon>
        <taxon>Spermatophyta</taxon>
        <taxon>Magnoliopsida</taxon>
        <taxon>eudicotyledons</taxon>
        <taxon>Gunneridae</taxon>
        <taxon>Pentapetalae</taxon>
        <taxon>rosids</taxon>
        <taxon>fabids</taxon>
        <taxon>Cucurbitales</taxon>
        <taxon>Cucurbitaceae</taxon>
        <taxon>Benincaseae</taxon>
        <taxon>Cucumis</taxon>
    </lineage>
</organism>
<dbReference type="GO" id="GO:0003676">
    <property type="term" value="F:nucleic acid binding"/>
    <property type="evidence" value="ECO:0007669"/>
    <property type="project" value="InterPro"/>
</dbReference>
<dbReference type="Proteomes" id="UP000321947">
    <property type="component" value="Unassembled WGS sequence"/>
</dbReference>
<dbReference type="InterPro" id="IPR036397">
    <property type="entry name" value="RNaseH_sf"/>
</dbReference>
<evidence type="ECO:0000313" key="3">
    <source>
        <dbReference type="Proteomes" id="UP000321947"/>
    </source>
</evidence>
<name>A0A5D3BYC3_CUCMM</name>
<dbReference type="EMBL" id="SSTD01014757">
    <property type="protein sequence ID" value="TYK04120.1"/>
    <property type="molecule type" value="Genomic_DNA"/>
</dbReference>
<sequence>MFTLSGTKLNRSTAYHPQPDGQTEVVNRGVEEYLQCFCGERPKEWMCWLHWVEYWYNTKYQRPIGITPFQAVYGQLPPPLIYYGDMKTPNSTLDQQLQERDVILGALKEHLKVAKPADIFGYQQFPHFNLEDKVCLERESNDRPPIIMQYSRRKKKSEVARAQKVESGGNGNHLGGDHSIVERRTVFAGFTSSLRLREVVWKGRHHAIGVMLPHNSKQGRQGLEGTRDSTQRQSEWEYSTLQVQTEAEHRTFTRFAQRLVQSIGSVPNDPEKKFGTERLKL</sequence>
<comment type="caution">
    <text evidence="2">The sequence shown here is derived from an EMBL/GenBank/DDBJ whole genome shotgun (WGS) entry which is preliminary data.</text>
</comment>
<protein>
    <submittedName>
        <fullName evidence="2">Putative retroelement pol polyprotein</fullName>
    </submittedName>
</protein>
<feature type="region of interest" description="Disordered" evidence="1">
    <location>
        <begin position="1"/>
        <end position="21"/>
    </location>
</feature>